<dbReference type="SUPFAM" id="SSF56672">
    <property type="entry name" value="DNA/RNA polymerases"/>
    <property type="match status" value="1"/>
</dbReference>
<dbReference type="STRING" id="429701.A0A2G9GXZ6"/>
<dbReference type="Pfam" id="PF17917">
    <property type="entry name" value="RT_RNaseH"/>
    <property type="match status" value="1"/>
</dbReference>
<keyword evidence="4" id="KW-0255">Endonuclease</keyword>
<keyword evidence="2 8" id="KW-0548">Nucleotidyltransferase</keyword>
<keyword evidence="5" id="KW-0378">Hydrolase</keyword>
<reference evidence="9" key="1">
    <citation type="journal article" date="2018" name="Gigascience">
        <title>Genome assembly of the Pink Ipe (Handroanthus impetiginosus, Bignoniaceae), a highly valued, ecologically keystone Neotropical timber forest tree.</title>
        <authorList>
            <person name="Silva-Junior O.B."/>
            <person name="Grattapaglia D."/>
            <person name="Novaes E."/>
            <person name="Collevatti R.G."/>
        </authorList>
    </citation>
    <scope>NUCLEOTIDE SEQUENCE [LARGE SCALE GENOMIC DNA]</scope>
    <source>
        <strain evidence="9">cv. UFG-1</strain>
    </source>
</reference>
<gene>
    <name evidence="8" type="ORF">CDL12_17258</name>
</gene>
<evidence type="ECO:0000256" key="1">
    <source>
        <dbReference type="ARBA" id="ARBA00022679"/>
    </source>
</evidence>
<accession>A0A2G9GXZ6</accession>
<dbReference type="GO" id="GO:0003887">
    <property type="term" value="F:DNA-directed DNA polymerase activity"/>
    <property type="evidence" value="ECO:0007669"/>
    <property type="project" value="UniProtKB-KW"/>
</dbReference>
<dbReference type="Proteomes" id="UP000231279">
    <property type="component" value="Unassembled WGS sequence"/>
</dbReference>
<dbReference type="InterPro" id="IPR041373">
    <property type="entry name" value="RT_RNaseH"/>
</dbReference>
<dbReference type="GO" id="GO:0004519">
    <property type="term" value="F:endonuclease activity"/>
    <property type="evidence" value="ECO:0007669"/>
    <property type="project" value="UniProtKB-KW"/>
</dbReference>
<protein>
    <submittedName>
        <fullName evidence="8">DNA-directed DNA polymerase</fullName>
        <ecNumber evidence="8">2.7.7.7</ecNumber>
    </submittedName>
</protein>
<dbReference type="InterPro" id="IPR043502">
    <property type="entry name" value="DNA/RNA_pol_sf"/>
</dbReference>
<feature type="domain" description="Reverse transcriptase RNase H-like" evidence="7">
    <location>
        <begin position="2"/>
        <end position="96"/>
    </location>
</feature>
<proteinExistence type="predicted"/>
<keyword evidence="3" id="KW-0540">Nuclease</keyword>
<sequence length="210" mass="24696">MCDASNFTISIVLGQRQDKIFRSIYYASKTLNDAQLNYTTTEKELLDVVFAFDKFKSYLVGTKVIVYTDHAVIKYLIEKKDAKPSLIRWVLLLQEFDLKIRDRKGTENQIADHLSRLEFPVKTDEPNLINDNFPDEQLLAIVASNVPWYADIVNYLTCGIIPFDLSTQQKKKFLFDIRRYFWDEPFLFKQCSDNILRRCVLEIEMNDILE</sequence>
<evidence type="ECO:0000313" key="9">
    <source>
        <dbReference type="Proteomes" id="UP000231279"/>
    </source>
</evidence>
<evidence type="ECO:0000259" key="7">
    <source>
        <dbReference type="Pfam" id="PF17917"/>
    </source>
</evidence>
<dbReference type="CDD" id="cd09274">
    <property type="entry name" value="RNase_HI_RT_Ty3"/>
    <property type="match status" value="1"/>
</dbReference>
<evidence type="ECO:0000313" key="8">
    <source>
        <dbReference type="EMBL" id="PIN10158.1"/>
    </source>
</evidence>
<dbReference type="EMBL" id="NKXS01003311">
    <property type="protein sequence ID" value="PIN10158.1"/>
    <property type="molecule type" value="Genomic_DNA"/>
</dbReference>
<dbReference type="PANTHER" id="PTHR34072:SF57">
    <property type="entry name" value="RNA-DIRECTED DNA POLYMERASE"/>
    <property type="match status" value="1"/>
</dbReference>
<comment type="caution">
    <text evidence="8">The sequence shown here is derived from an EMBL/GenBank/DDBJ whole genome shotgun (WGS) entry which is preliminary data.</text>
</comment>
<keyword evidence="6" id="KW-0695">RNA-directed DNA polymerase</keyword>
<name>A0A2G9GXZ6_9LAMI</name>
<dbReference type="EC" id="2.7.7.7" evidence="8"/>
<dbReference type="GO" id="GO:0003964">
    <property type="term" value="F:RNA-directed DNA polymerase activity"/>
    <property type="evidence" value="ECO:0007669"/>
    <property type="project" value="UniProtKB-KW"/>
</dbReference>
<dbReference type="AlphaFoldDB" id="A0A2G9GXZ6"/>
<evidence type="ECO:0000256" key="4">
    <source>
        <dbReference type="ARBA" id="ARBA00022759"/>
    </source>
</evidence>
<dbReference type="PANTHER" id="PTHR34072">
    <property type="entry name" value="ENZYMATIC POLYPROTEIN-RELATED"/>
    <property type="match status" value="1"/>
</dbReference>
<keyword evidence="9" id="KW-1185">Reference proteome</keyword>
<dbReference type="OrthoDB" id="1739755at2759"/>
<evidence type="ECO:0000256" key="3">
    <source>
        <dbReference type="ARBA" id="ARBA00022722"/>
    </source>
</evidence>
<organism evidence="8 9">
    <name type="scientific">Handroanthus impetiginosus</name>
    <dbReference type="NCBI Taxonomy" id="429701"/>
    <lineage>
        <taxon>Eukaryota</taxon>
        <taxon>Viridiplantae</taxon>
        <taxon>Streptophyta</taxon>
        <taxon>Embryophyta</taxon>
        <taxon>Tracheophyta</taxon>
        <taxon>Spermatophyta</taxon>
        <taxon>Magnoliopsida</taxon>
        <taxon>eudicotyledons</taxon>
        <taxon>Gunneridae</taxon>
        <taxon>Pentapetalae</taxon>
        <taxon>asterids</taxon>
        <taxon>lamiids</taxon>
        <taxon>Lamiales</taxon>
        <taxon>Bignoniaceae</taxon>
        <taxon>Crescentiina</taxon>
        <taxon>Tabebuia alliance</taxon>
        <taxon>Handroanthus</taxon>
    </lineage>
</organism>
<keyword evidence="8" id="KW-0239">DNA-directed DNA polymerase</keyword>
<evidence type="ECO:0000256" key="6">
    <source>
        <dbReference type="ARBA" id="ARBA00022918"/>
    </source>
</evidence>
<evidence type="ECO:0000256" key="5">
    <source>
        <dbReference type="ARBA" id="ARBA00022801"/>
    </source>
</evidence>
<evidence type="ECO:0000256" key="2">
    <source>
        <dbReference type="ARBA" id="ARBA00022695"/>
    </source>
</evidence>
<keyword evidence="1 8" id="KW-0808">Transferase</keyword>
<dbReference type="GO" id="GO:0016787">
    <property type="term" value="F:hydrolase activity"/>
    <property type="evidence" value="ECO:0007669"/>
    <property type="project" value="UniProtKB-KW"/>
</dbReference>